<accession>A0A6P8B370</accession>
<gene>
    <name evidence="2" type="ORF">PgNI_07283</name>
</gene>
<reference evidence="2" key="3">
    <citation type="submission" date="2025-08" db="UniProtKB">
        <authorList>
            <consortium name="RefSeq"/>
        </authorList>
    </citation>
    <scope>IDENTIFICATION</scope>
    <source>
        <strain evidence="2">NI907</strain>
    </source>
</reference>
<protein>
    <submittedName>
        <fullName evidence="2">Uncharacterized protein</fullName>
    </submittedName>
</protein>
<dbReference type="AlphaFoldDB" id="A0A6P8B370"/>
<dbReference type="RefSeq" id="XP_030981681.1">
    <property type="nucleotide sequence ID" value="XM_031127298.1"/>
</dbReference>
<name>A0A6P8B370_PYRGI</name>
<evidence type="ECO:0000313" key="1">
    <source>
        <dbReference type="Proteomes" id="UP000515153"/>
    </source>
</evidence>
<organism evidence="1 2">
    <name type="scientific">Pyricularia grisea</name>
    <name type="common">Crabgrass-specific blast fungus</name>
    <name type="synonym">Magnaporthe grisea</name>
    <dbReference type="NCBI Taxonomy" id="148305"/>
    <lineage>
        <taxon>Eukaryota</taxon>
        <taxon>Fungi</taxon>
        <taxon>Dikarya</taxon>
        <taxon>Ascomycota</taxon>
        <taxon>Pezizomycotina</taxon>
        <taxon>Sordariomycetes</taxon>
        <taxon>Sordariomycetidae</taxon>
        <taxon>Magnaporthales</taxon>
        <taxon>Pyriculariaceae</taxon>
        <taxon>Pyricularia</taxon>
    </lineage>
</organism>
<reference evidence="2" key="2">
    <citation type="submission" date="2019-10" db="EMBL/GenBank/DDBJ databases">
        <authorList>
            <consortium name="NCBI Genome Project"/>
        </authorList>
    </citation>
    <scope>NUCLEOTIDE SEQUENCE</scope>
    <source>
        <strain evidence="2">NI907</strain>
    </source>
</reference>
<dbReference type="Proteomes" id="UP000515153">
    <property type="component" value="Unplaced"/>
</dbReference>
<sequence length="519" mass="56816">MSEDTIIVRTDRPQPNTDRQTFITALIAEHSLPRDRWTRGFLDEWAFGRYAQAIFAEFAASFLVPRLHHPGRQDPTVLPDAYSIVTTPLQAHHILGDADKTAWKPADHVLRFCFALVHSPERDVYNPLVDVEPPKCARTGRVGLYHAAAARKDPREASRECPPPSEPELLVAAMRILEVFVREWKESSRDYAAFLKLSPRESPLSPVSSESSDGMRLRNFGSSRVATLQRADANGPKLEGMVTSPLALSATAYRPADFFFLERRFLQSKHLAVHLASLATVMMLRRTPVGRFSDWLKTPPPLDGAQEYKRTDPRWPAALGLPSAVSESFALGKGPNGNSPNSSVLSIASSCHRANHLEVGTGHNSTSIYHGVILSCISLALLHHLAASLLTPTTLASGYSSRSSSMKCTPGMSVMPTKPLVTSLSRLRSSGRSCRASYTSTHRRAYSSPSMCICVPPWHTGPPRSFSSARAMDTVPVRENPAPTTCSVQAGSVLGMDATPPMTLNGGFLFDFDRPSTAF</sequence>
<dbReference type="GeneID" id="41962207"/>
<keyword evidence="1" id="KW-1185">Reference proteome</keyword>
<reference evidence="2" key="1">
    <citation type="journal article" date="2019" name="Mol. Biol. Evol.">
        <title>Blast fungal genomes show frequent chromosomal changes, gene gains and losses, and effector gene turnover.</title>
        <authorList>
            <person name="Gomez Luciano L.B."/>
            <person name="Jason Tsai I."/>
            <person name="Chuma I."/>
            <person name="Tosa Y."/>
            <person name="Chen Y.H."/>
            <person name="Li J.Y."/>
            <person name="Li M.Y."/>
            <person name="Jade Lu M.Y."/>
            <person name="Nakayashiki H."/>
            <person name="Li W.H."/>
        </authorList>
    </citation>
    <scope>NUCLEOTIDE SEQUENCE</scope>
    <source>
        <strain evidence="2">NI907</strain>
    </source>
</reference>
<proteinExistence type="predicted"/>
<evidence type="ECO:0000313" key="2">
    <source>
        <dbReference type="RefSeq" id="XP_030981681.1"/>
    </source>
</evidence>
<dbReference type="KEGG" id="pgri:PgNI_07283"/>